<dbReference type="EMBL" id="LN679144">
    <property type="protein sequence ID" value="CEL60281.1"/>
    <property type="molecule type" value="Genomic_DNA"/>
</dbReference>
<accession>A0A0B7FQK1</accession>
<keyword evidence="2" id="KW-1185">Reference proteome</keyword>
<organism evidence="1 2">
    <name type="scientific">Thanatephorus cucumeris (strain AG1-IB / isolate 7/3/14)</name>
    <name type="common">Lettuce bottom rot fungus</name>
    <name type="synonym">Rhizoctonia solani</name>
    <dbReference type="NCBI Taxonomy" id="1108050"/>
    <lineage>
        <taxon>Eukaryota</taxon>
        <taxon>Fungi</taxon>
        <taxon>Dikarya</taxon>
        <taxon>Basidiomycota</taxon>
        <taxon>Agaricomycotina</taxon>
        <taxon>Agaricomycetes</taxon>
        <taxon>Cantharellales</taxon>
        <taxon>Ceratobasidiaceae</taxon>
        <taxon>Rhizoctonia</taxon>
        <taxon>Rhizoctonia solani AG-1</taxon>
    </lineage>
</organism>
<sequence length="86" mass="10001">MWGLMLKPILQKCRSEIPLPCAEPKDEVQAVMDNFEYKWVLNSFGAYFQASFQNAVVLVTSHWTCIYSFSFIRMPLLTLLSVQYDT</sequence>
<evidence type="ECO:0000313" key="1">
    <source>
        <dbReference type="EMBL" id="CEL60281.1"/>
    </source>
</evidence>
<reference evidence="1 2" key="1">
    <citation type="submission" date="2014-11" db="EMBL/GenBank/DDBJ databases">
        <authorList>
            <person name="Wibberg Daniel"/>
        </authorList>
    </citation>
    <scope>NUCLEOTIDE SEQUENCE [LARGE SCALE GENOMIC DNA]</scope>
    <source>
        <strain evidence="1">Rhizoctonia solani AG1-IB 7/3/14</strain>
    </source>
</reference>
<dbReference type="Proteomes" id="UP000059188">
    <property type="component" value="Unassembled WGS sequence"/>
</dbReference>
<dbReference type="AlphaFoldDB" id="A0A0B7FQK1"/>
<proteinExistence type="predicted"/>
<protein>
    <submittedName>
        <fullName evidence="1">Uncharacterized protein</fullName>
    </submittedName>
</protein>
<evidence type="ECO:0000313" key="2">
    <source>
        <dbReference type="Proteomes" id="UP000059188"/>
    </source>
</evidence>
<gene>
    <name evidence="1" type="ORF">RSOLAG1IB_09505</name>
</gene>
<name>A0A0B7FQK1_THACB</name>